<protein>
    <submittedName>
        <fullName evidence="1">Uncharacterized protein</fullName>
    </submittedName>
</protein>
<evidence type="ECO:0000313" key="1">
    <source>
        <dbReference type="EMBL" id="PTX56793.1"/>
    </source>
</evidence>
<gene>
    <name evidence="1" type="ORF">C8N43_1456</name>
</gene>
<dbReference type="Proteomes" id="UP000243978">
    <property type="component" value="Unassembled WGS sequence"/>
</dbReference>
<dbReference type="EMBL" id="QBKS01000001">
    <property type="protein sequence ID" value="PTX56793.1"/>
    <property type="molecule type" value="Genomic_DNA"/>
</dbReference>
<sequence length="173" mass="18979">MITAKQYGAMMRQQGINWPAPAIGPADLAQPGISVFQIGGRDLGNAFVLSRKGWATVYVKPTYTGYRKAFDAAMPATSQGREVDHLWPKSKAQKGDFLALGRISQLSNGGWNDDETHQAMAQKVRNMSTKNPHGFVSRLTDLERGWAVVTCYIRPLKELRQTALTKADAGDLG</sequence>
<accession>A0A2T6BL48</accession>
<evidence type="ECO:0000313" key="2">
    <source>
        <dbReference type="Proteomes" id="UP000243978"/>
    </source>
</evidence>
<dbReference type="AlphaFoldDB" id="A0A2T6BL48"/>
<comment type="caution">
    <text evidence="1">The sequence shown here is derived from an EMBL/GenBank/DDBJ whole genome shotgun (WGS) entry which is preliminary data.</text>
</comment>
<name>A0A2T6BL48_9RHOB</name>
<reference evidence="1 2" key="1">
    <citation type="submission" date="2018-04" db="EMBL/GenBank/DDBJ databases">
        <title>Genomic Encyclopedia of Archaeal and Bacterial Type Strains, Phase II (KMG-II): from individual species to whole genera.</title>
        <authorList>
            <person name="Goeker M."/>
        </authorList>
    </citation>
    <scope>NUCLEOTIDE SEQUENCE [LARGE SCALE GENOMIC DNA]</scope>
    <source>
        <strain evidence="1 2">DSM 100977</strain>
    </source>
</reference>
<keyword evidence="2" id="KW-1185">Reference proteome</keyword>
<proteinExistence type="predicted"/>
<organism evidence="1 2">
    <name type="scientific">Litoreibacter ponti</name>
    <dbReference type="NCBI Taxonomy" id="1510457"/>
    <lineage>
        <taxon>Bacteria</taxon>
        <taxon>Pseudomonadati</taxon>
        <taxon>Pseudomonadota</taxon>
        <taxon>Alphaproteobacteria</taxon>
        <taxon>Rhodobacterales</taxon>
        <taxon>Roseobacteraceae</taxon>
        <taxon>Litoreibacter</taxon>
    </lineage>
</organism>